<evidence type="ECO:0000313" key="10">
    <source>
        <dbReference type="Proteomes" id="UP001157974"/>
    </source>
</evidence>
<feature type="transmembrane region" description="Helical" evidence="8">
    <location>
        <begin position="142"/>
        <end position="164"/>
    </location>
</feature>
<dbReference type="SMART" id="SM00679">
    <property type="entry name" value="CTNS"/>
    <property type="match status" value="2"/>
</dbReference>
<evidence type="ECO:0000256" key="1">
    <source>
        <dbReference type="ARBA" id="ARBA00004127"/>
    </source>
</evidence>
<evidence type="ECO:0000256" key="2">
    <source>
        <dbReference type="ARBA" id="ARBA00022448"/>
    </source>
</evidence>
<comment type="caution">
    <text evidence="9">The sequence shown here is derived from an EMBL/GenBank/DDBJ whole genome shotgun (WGS) entry which is preliminary data.</text>
</comment>
<feature type="transmembrane region" description="Helical" evidence="8">
    <location>
        <begin position="202"/>
        <end position="220"/>
    </location>
</feature>
<dbReference type="Pfam" id="PF04193">
    <property type="entry name" value="PQ-loop"/>
    <property type="match status" value="2"/>
</dbReference>
<dbReference type="AlphaFoldDB" id="A0AAV8UXU3"/>
<feature type="transmembrane region" description="Helical" evidence="8">
    <location>
        <begin position="103"/>
        <end position="122"/>
    </location>
</feature>
<evidence type="ECO:0000256" key="8">
    <source>
        <dbReference type="SAM" id="Phobius"/>
    </source>
</evidence>
<dbReference type="GO" id="GO:0005774">
    <property type="term" value="C:vacuolar membrane"/>
    <property type="evidence" value="ECO:0007669"/>
    <property type="project" value="TreeGrafter"/>
</dbReference>
<dbReference type="InterPro" id="IPR005282">
    <property type="entry name" value="LC_transporter"/>
</dbReference>
<dbReference type="InterPro" id="IPR006603">
    <property type="entry name" value="PQ-loop_rpt"/>
</dbReference>
<evidence type="ECO:0008006" key="11">
    <source>
        <dbReference type="Google" id="ProtNLM"/>
    </source>
</evidence>
<keyword evidence="6 8" id="KW-0472">Membrane</keyword>
<sequence>MDGVEGGGVAVESPTAAPGGVEDQNVVDGSSPGTAEVLESADKTPVPTPNAQSVEELEAHGKLTGFALACGWIYFFAWSLSFYPQCILNYRRKSVRGLSLDYVLLNVTGFFCYSLFTTLLHWSGRVRASYIARYGIPPQVEFNDIIFAVHGLCLCVITFVQCLIYDAGSQKARPTVILLNLIIWMGLILLTIMTIVGFNSTFLISFLGIGKVTCSFVKYLPQIVLNFRRKSTFGWSISFVLLDLMGGIFSIIQQTLRSIQISSIKPFTANVAKTGLAVETLIFDTIFIVQHCILYRNSDEFDSLDQPFPMDESFLRDDEQREWMEWNEDEFEMSEEEET</sequence>
<evidence type="ECO:0000256" key="6">
    <source>
        <dbReference type="ARBA" id="ARBA00023136"/>
    </source>
</evidence>
<dbReference type="PANTHER" id="PTHR13131">
    <property type="entry name" value="CYSTINOSIN"/>
    <property type="match status" value="1"/>
</dbReference>
<dbReference type="Gene3D" id="1.20.1280.290">
    <property type="match status" value="2"/>
</dbReference>
<feature type="transmembrane region" description="Helical" evidence="8">
    <location>
        <begin position="176"/>
        <end position="196"/>
    </location>
</feature>
<dbReference type="Proteomes" id="UP001157974">
    <property type="component" value="Unassembled WGS sequence"/>
</dbReference>
<evidence type="ECO:0000256" key="3">
    <source>
        <dbReference type="ARBA" id="ARBA00022692"/>
    </source>
</evidence>
<name>A0AAV8UXU3_9RHOD</name>
<keyword evidence="3 8" id="KW-0812">Transmembrane</keyword>
<protein>
    <recommendedName>
        <fullName evidence="11">Cystinosin</fullName>
    </recommendedName>
</protein>
<feature type="transmembrane region" description="Helical" evidence="8">
    <location>
        <begin position="63"/>
        <end position="83"/>
    </location>
</feature>
<dbReference type="GO" id="GO:0012505">
    <property type="term" value="C:endomembrane system"/>
    <property type="evidence" value="ECO:0007669"/>
    <property type="project" value="UniProtKB-SubCell"/>
</dbReference>
<organism evidence="9 10">
    <name type="scientific">Rhodosorus marinus</name>
    <dbReference type="NCBI Taxonomy" id="101924"/>
    <lineage>
        <taxon>Eukaryota</taxon>
        <taxon>Rhodophyta</taxon>
        <taxon>Stylonematophyceae</taxon>
        <taxon>Stylonematales</taxon>
        <taxon>Stylonemataceae</taxon>
        <taxon>Rhodosorus</taxon>
    </lineage>
</organism>
<evidence type="ECO:0000256" key="5">
    <source>
        <dbReference type="ARBA" id="ARBA00022989"/>
    </source>
</evidence>
<gene>
    <name evidence="9" type="ORF">NDN08_002647</name>
</gene>
<reference evidence="9 10" key="1">
    <citation type="journal article" date="2023" name="Nat. Commun.">
        <title>Origin of minicircular mitochondrial genomes in red algae.</title>
        <authorList>
            <person name="Lee Y."/>
            <person name="Cho C.H."/>
            <person name="Lee Y.M."/>
            <person name="Park S.I."/>
            <person name="Yang J.H."/>
            <person name="West J.A."/>
            <person name="Bhattacharya D."/>
            <person name="Yoon H.S."/>
        </authorList>
    </citation>
    <scope>NUCLEOTIDE SEQUENCE [LARGE SCALE GENOMIC DNA]</scope>
    <source>
        <strain evidence="9 10">CCMP1338</strain>
        <tissue evidence="9">Whole cell</tissue>
    </source>
</reference>
<feature type="transmembrane region" description="Helical" evidence="8">
    <location>
        <begin position="232"/>
        <end position="252"/>
    </location>
</feature>
<keyword evidence="2" id="KW-0813">Transport</keyword>
<proteinExistence type="predicted"/>
<dbReference type="GO" id="GO:0015184">
    <property type="term" value="F:L-cystine transmembrane transporter activity"/>
    <property type="evidence" value="ECO:0007669"/>
    <property type="project" value="TreeGrafter"/>
</dbReference>
<dbReference type="PANTHER" id="PTHR13131:SF5">
    <property type="entry name" value="CYSTINOSIN"/>
    <property type="match status" value="1"/>
</dbReference>
<dbReference type="EMBL" id="JAMWBK010000004">
    <property type="protein sequence ID" value="KAJ8906152.1"/>
    <property type="molecule type" value="Genomic_DNA"/>
</dbReference>
<keyword evidence="5 8" id="KW-1133">Transmembrane helix</keyword>
<evidence type="ECO:0000256" key="7">
    <source>
        <dbReference type="SAM" id="MobiDB-lite"/>
    </source>
</evidence>
<comment type="subcellular location">
    <subcellularLocation>
        <location evidence="1">Endomembrane system</location>
        <topology evidence="1">Multi-pass membrane protein</topology>
    </subcellularLocation>
</comment>
<feature type="region of interest" description="Disordered" evidence="7">
    <location>
        <begin position="1"/>
        <end position="52"/>
    </location>
</feature>
<evidence type="ECO:0000313" key="9">
    <source>
        <dbReference type="EMBL" id="KAJ8906152.1"/>
    </source>
</evidence>
<evidence type="ECO:0000256" key="4">
    <source>
        <dbReference type="ARBA" id="ARBA00022737"/>
    </source>
</evidence>
<keyword evidence="10" id="KW-1185">Reference proteome</keyword>
<accession>A0AAV8UXU3</accession>
<keyword evidence="4" id="KW-0677">Repeat</keyword>